<evidence type="ECO:0000313" key="1">
    <source>
        <dbReference type="EMBL" id="KAJ8351455.1"/>
    </source>
</evidence>
<evidence type="ECO:0000313" key="2">
    <source>
        <dbReference type="Proteomes" id="UP001152622"/>
    </source>
</evidence>
<dbReference type="EMBL" id="JAINUF010000008">
    <property type="protein sequence ID" value="KAJ8351455.1"/>
    <property type="molecule type" value="Genomic_DNA"/>
</dbReference>
<accession>A0A9Q1F5F6</accession>
<gene>
    <name evidence="1" type="ORF">SKAU_G00229310</name>
</gene>
<dbReference type="AlphaFoldDB" id="A0A9Q1F5F6"/>
<keyword evidence="2" id="KW-1185">Reference proteome</keyword>
<proteinExistence type="predicted"/>
<dbReference type="Proteomes" id="UP001152622">
    <property type="component" value="Chromosome 8"/>
</dbReference>
<name>A0A9Q1F5F6_SYNKA</name>
<protein>
    <submittedName>
        <fullName evidence="1">Uncharacterized protein</fullName>
    </submittedName>
</protein>
<comment type="caution">
    <text evidence="1">The sequence shown here is derived from an EMBL/GenBank/DDBJ whole genome shotgun (WGS) entry which is preliminary data.</text>
</comment>
<reference evidence="1" key="1">
    <citation type="journal article" date="2023" name="Science">
        <title>Genome structures resolve the early diversification of teleost fishes.</title>
        <authorList>
            <person name="Parey E."/>
            <person name="Louis A."/>
            <person name="Montfort J."/>
            <person name="Bouchez O."/>
            <person name="Roques C."/>
            <person name="Iampietro C."/>
            <person name="Lluch J."/>
            <person name="Castinel A."/>
            <person name="Donnadieu C."/>
            <person name="Desvignes T."/>
            <person name="Floi Bucao C."/>
            <person name="Jouanno E."/>
            <person name="Wen M."/>
            <person name="Mejri S."/>
            <person name="Dirks R."/>
            <person name="Jansen H."/>
            <person name="Henkel C."/>
            <person name="Chen W.J."/>
            <person name="Zahm M."/>
            <person name="Cabau C."/>
            <person name="Klopp C."/>
            <person name="Thompson A.W."/>
            <person name="Robinson-Rechavi M."/>
            <person name="Braasch I."/>
            <person name="Lecointre G."/>
            <person name="Bobe J."/>
            <person name="Postlethwait J.H."/>
            <person name="Berthelot C."/>
            <person name="Roest Crollius H."/>
            <person name="Guiguen Y."/>
        </authorList>
    </citation>
    <scope>NUCLEOTIDE SEQUENCE</scope>
    <source>
        <strain evidence="1">WJC10195</strain>
    </source>
</reference>
<sequence>MRGTRDSIDRKSNAVQRVRCRNETQQRGFWRYLLQEYETDKVKQPTVIELCELEVVRYYRGARHAERDAVRGHACLNWHQAHKPGVPVKAPRSGGGVPPGRAGAGMLVTSPPVGRRCGNSSPRQLFHRCLL</sequence>
<organism evidence="1 2">
    <name type="scientific">Synaphobranchus kaupii</name>
    <name type="common">Kaup's arrowtooth eel</name>
    <dbReference type="NCBI Taxonomy" id="118154"/>
    <lineage>
        <taxon>Eukaryota</taxon>
        <taxon>Metazoa</taxon>
        <taxon>Chordata</taxon>
        <taxon>Craniata</taxon>
        <taxon>Vertebrata</taxon>
        <taxon>Euteleostomi</taxon>
        <taxon>Actinopterygii</taxon>
        <taxon>Neopterygii</taxon>
        <taxon>Teleostei</taxon>
        <taxon>Anguilliformes</taxon>
        <taxon>Synaphobranchidae</taxon>
        <taxon>Synaphobranchus</taxon>
    </lineage>
</organism>